<gene>
    <name evidence="11" type="primary">DNAH6_2</name>
    <name evidence="11" type="ORF">HK100_008838</name>
</gene>
<dbReference type="InterPro" id="IPR043160">
    <property type="entry name" value="Dynein_C_barrel"/>
</dbReference>
<comment type="subcellular location">
    <subcellularLocation>
        <location evidence="1">Cell projection</location>
        <location evidence="1">Cilium</location>
    </subcellularLocation>
    <subcellularLocation>
        <location evidence="2">Cytoplasm</location>
        <location evidence="2">Cytoskeleton</location>
    </subcellularLocation>
</comment>
<evidence type="ECO:0000313" key="12">
    <source>
        <dbReference type="Proteomes" id="UP001211907"/>
    </source>
</evidence>
<dbReference type="GO" id="GO:0030286">
    <property type="term" value="C:dynein complex"/>
    <property type="evidence" value="ECO:0007669"/>
    <property type="project" value="InterPro"/>
</dbReference>
<dbReference type="InterPro" id="IPR026983">
    <property type="entry name" value="DHC"/>
</dbReference>
<comment type="caution">
    <text evidence="11">The sequence shown here is derived from an EMBL/GenBank/DDBJ whole genome shotgun (WGS) entry which is preliminary data.</text>
</comment>
<name>A0AAD5SNU0_9FUNG</name>
<organism evidence="11 12">
    <name type="scientific">Physocladia obscura</name>
    <dbReference type="NCBI Taxonomy" id="109957"/>
    <lineage>
        <taxon>Eukaryota</taxon>
        <taxon>Fungi</taxon>
        <taxon>Fungi incertae sedis</taxon>
        <taxon>Chytridiomycota</taxon>
        <taxon>Chytridiomycota incertae sedis</taxon>
        <taxon>Chytridiomycetes</taxon>
        <taxon>Chytridiales</taxon>
        <taxon>Chytriomycetaceae</taxon>
        <taxon>Physocladia</taxon>
    </lineage>
</organism>
<accession>A0AAD5SNU0</accession>
<evidence type="ECO:0000256" key="8">
    <source>
        <dbReference type="ARBA" id="ARBA00023273"/>
    </source>
</evidence>
<dbReference type="FunFam" id="1.20.1270.280:FF:000001">
    <property type="entry name" value="dynein heavy chain 7, axonemal"/>
    <property type="match status" value="1"/>
</dbReference>
<dbReference type="GO" id="GO:0007018">
    <property type="term" value="P:microtubule-based movement"/>
    <property type="evidence" value="ECO:0007669"/>
    <property type="project" value="InterPro"/>
</dbReference>
<dbReference type="Gene3D" id="1.10.8.720">
    <property type="entry name" value="Region D6 of dynein motor"/>
    <property type="match status" value="1"/>
</dbReference>
<dbReference type="Pfam" id="PF18198">
    <property type="entry name" value="AAA_lid_11"/>
    <property type="match status" value="1"/>
</dbReference>
<dbReference type="PANTHER" id="PTHR22878">
    <property type="entry name" value="DYNEIN HEAVY CHAIN 6, AXONEMAL-LIKE-RELATED"/>
    <property type="match status" value="1"/>
</dbReference>
<keyword evidence="4" id="KW-0547">Nucleotide-binding</keyword>
<evidence type="ECO:0000256" key="5">
    <source>
        <dbReference type="ARBA" id="ARBA00023054"/>
    </source>
</evidence>
<evidence type="ECO:0000256" key="3">
    <source>
        <dbReference type="ARBA" id="ARBA00022490"/>
    </source>
</evidence>
<evidence type="ECO:0000256" key="1">
    <source>
        <dbReference type="ARBA" id="ARBA00004138"/>
    </source>
</evidence>
<sequence>KFGPLGWNILYDWSNSDLEVSITILKNILTENKQIPWDALLYLTGEITFGGRVTDDWDRRTVRSILSKYYTPQILDDKYRFSASSGVYYAPPDGDLNSFRMYIDSMPFSEEPSIFGMHENANVSYQMQESRRVIRTVLEVQPRLAGSGSGKTSEEIVTDVATAILDNLPELLYMDLFAIEAAIEPNSATVNLFAKGADGRMLNSLSTVLSQEANRFNRLLKVVKNMLTNLIKAVKGLVVMSSELELVFQSLLNNEVPKAWAAVAYPSLKPLAAWIKDLHSRIGELAAWIDNGQPPCFWLPGFFFPQGVLQNMARKYNIPIDSLIFAYKVSEYEQGDEKIARDVSALEAKNLFAAGGGNGAGGSSRGSPYPDEDGVLIRGLFIEGARWDREHRVLRDSYPMEMFSSMPLLRFIPTQIPQRETGIYVCPLYKTSARVGTLSTTGQSTNFIVAVNIATDKPQDYWISKGVALL</sequence>
<evidence type="ECO:0000256" key="4">
    <source>
        <dbReference type="ARBA" id="ARBA00022741"/>
    </source>
</evidence>
<evidence type="ECO:0000259" key="9">
    <source>
        <dbReference type="Pfam" id="PF18198"/>
    </source>
</evidence>
<protein>
    <submittedName>
        <fullName evidence="11">Dynein heavy chain 6, axonemal</fullName>
    </submittedName>
</protein>
<evidence type="ECO:0000259" key="10">
    <source>
        <dbReference type="Pfam" id="PF18199"/>
    </source>
</evidence>
<feature type="non-terminal residue" evidence="11">
    <location>
        <position position="1"/>
    </location>
</feature>
<evidence type="ECO:0000313" key="11">
    <source>
        <dbReference type="EMBL" id="KAJ3086024.1"/>
    </source>
</evidence>
<dbReference type="GO" id="GO:0000166">
    <property type="term" value="F:nucleotide binding"/>
    <property type="evidence" value="ECO:0007669"/>
    <property type="project" value="UniProtKB-KW"/>
</dbReference>
<dbReference type="InterPro" id="IPR042219">
    <property type="entry name" value="AAA_lid_11_sf"/>
</dbReference>
<dbReference type="InterPro" id="IPR041658">
    <property type="entry name" value="AAA_lid_11"/>
</dbReference>
<keyword evidence="5" id="KW-0175">Coiled coil</keyword>
<dbReference type="GO" id="GO:0045505">
    <property type="term" value="F:dynein intermediate chain binding"/>
    <property type="evidence" value="ECO:0007669"/>
    <property type="project" value="InterPro"/>
</dbReference>
<dbReference type="GO" id="GO:0051959">
    <property type="term" value="F:dynein light intermediate chain binding"/>
    <property type="evidence" value="ECO:0007669"/>
    <property type="project" value="InterPro"/>
</dbReference>
<dbReference type="PANTHER" id="PTHR22878:SF68">
    <property type="entry name" value="DYNEIN HEAVY CHAIN 6, AXONEMAL-LIKE"/>
    <property type="match status" value="1"/>
</dbReference>
<keyword evidence="6" id="KW-0969">Cilium</keyword>
<dbReference type="GO" id="GO:0005929">
    <property type="term" value="C:cilium"/>
    <property type="evidence" value="ECO:0007669"/>
    <property type="project" value="UniProtKB-SubCell"/>
</dbReference>
<evidence type="ECO:0000256" key="7">
    <source>
        <dbReference type="ARBA" id="ARBA00023212"/>
    </source>
</evidence>
<keyword evidence="12" id="KW-1185">Reference proteome</keyword>
<evidence type="ECO:0000256" key="2">
    <source>
        <dbReference type="ARBA" id="ARBA00004245"/>
    </source>
</evidence>
<evidence type="ECO:0000256" key="6">
    <source>
        <dbReference type="ARBA" id="ARBA00023069"/>
    </source>
</evidence>
<dbReference type="Gene3D" id="3.10.490.20">
    <property type="match status" value="1"/>
</dbReference>
<dbReference type="AlphaFoldDB" id="A0AAD5SNU0"/>
<dbReference type="Proteomes" id="UP001211907">
    <property type="component" value="Unassembled WGS sequence"/>
</dbReference>
<dbReference type="Pfam" id="PF18199">
    <property type="entry name" value="Dynein_C"/>
    <property type="match status" value="1"/>
</dbReference>
<dbReference type="Gene3D" id="1.20.1270.280">
    <property type="match status" value="1"/>
</dbReference>
<dbReference type="InterPro" id="IPR041228">
    <property type="entry name" value="Dynein_C"/>
</dbReference>
<keyword evidence="3" id="KW-0963">Cytoplasm</keyword>
<keyword evidence="7" id="KW-0206">Cytoskeleton</keyword>
<dbReference type="EMBL" id="JADGJH010004382">
    <property type="protein sequence ID" value="KAJ3086024.1"/>
    <property type="molecule type" value="Genomic_DNA"/>
</dbReference>
<feature type="non-terminal residue" evidence="11">
    <location>
        <position position="470"/>
    </location>
</feature>
<dbReference type="FunFam" id="3.10.490.20:FF:000005">
    <property type="entry name" value="Dynein axonemal heavy chain 6"/>
    <property type="match status" value="1"/>
</dbReference>
<keyword evidence="8" id="KW-0966">Cell projection</keyword>
<reference evidence="11" key="1">
    <citation type="submission" date="2020-05" db="EMBL/GenBank/DDBJ databases">
        <title>Phylogenomic resolution of chytrid fungi.</title>
        <authorList>
            <person name="Stajich J.E."/>
            <person name="Amses K."/>
            <person name="Simmons R."/>
            <person name="Seto K."/>
            <person name="Myers J."/>
            <person name="Bonds A."/>
            <person name="Quandt C.A."/>
            <person name="Barry K."/>
            <person name="Liu P."/>
            <person name="Grigoriev I."/>
            <person name="Longcore J.E."/>
            <person name="James T.Y."/>
        </authorList>
    </citation>
    <scope>NUCLEOTIDE SEQUENCE</scope>
    <source>
        <strain evidence="11">JEL0513</strain>
    </source>
</reference>
<feature type="domain" description="Dynein heavy chain C-terminal" evidence="10">
    <location>
        <begin position="128"/>
        <end position="470"/>
    </location>
</feature>
<proteinExistence type="predicted"/>
<feature type="domain" description="Dynein heavy chain AAA lid" evidence="9">
    <location>
        <begin position="1"/>
        <end position="121"/>
    </location>
</feature>